<dbReference type="InterPro" id="IPR047654">
    <property type="entry name" value="IS1634_transpos"/>
</dbReference>
<evidence type="ECO:0000313" key="3">
    <source>
        <dbReference type="Proteomes" id="UP000266506"/>
    </source>
</evidence>
<protein>
    <submittedName>
        <fullName evidence="2">Transposase</fullName>
    </submittedName>
</protein>
<organism evidence="2 3">
    <name type="scientific">Anaeroplasma bactoclasticum</name>
    <dbReference type="NCBI Taxonomy" id="2088"/>
    <lineage>
        <taxon>Bacteria</taxon>
        <taxon>Bacillati</taxon>
        <taxon>Mycoplasmatota</taxon>
        <taxon>Mollicutes</taxon>
        <taxon>Anaeroplasmatales</taxon>
        <taxon>Anaeroplasmataceae</taxon>
        <taxon>Anaeroplasma</taxon>
    </lineage>
</organism>
<gene>
    <name evidence="2" type="ORF">EI71_01952</name>
</gene>
<dbReference type="SUPFAM" id="SSF53098">
    <property type="entry name" value="Ribonuclease H-like"/>
    <property type="match status" value="1"/>
</dbReference>
<sequence>MYIEKCTNNGTAYLRLVESYRAPNANGVKVAKKKLILNIGPLSKFDDGKPDYVQRLKESFKVGSPLIDSLKPYCEKNQPLEHYKLEYTEGDPYLIGSPKLYSHILIEQIMKEIGLIDLFTHYKAQYKIEFDLVGFIRLLVYGRLLNPASKIATIGQNDDYYQPIIDNPYEYNVYDSLDFVYKYRKTIFNTLNKAMVDKFNRKSSLVFYDVTNFYFEIEDPDEDTDDEKGIRKMGVSKEERKLPIVQMGLFMDEQGFPISIEMFPGNTLDHQTVTDALKSSIDDMKYERFIFVGDRGMTNYPNLLHITSLGNGYIVSKSILKSTKKDKEWLLDDNGYIYTSNDFKYKSRIIHKKVKDEFGNIKEITEKEVVYWSKRFEDRQKHENKSFLDFIEKLKNSPESFRISKAQAKDLKKFLKSDVENIDTGELINSHKLKAMLDMDKVNSFNSLMGYYKIVTSELNMPDTEVIDKYHGLSQIEDQFRIMKGDLNTRPILVRTKEHINAHLIICFISLLILRIIQYKIKELPDFEKDDDKYWQEGMSANRIINSLNKWTIDKMNDEYFRFNNINDKDLSIILNAFNINIPAKLYKPAELRKLKVSIKLWL</sequence>
<dbReference type="InterPro" id="IPR002559">
    <property type="entry name" value="Transposase_11"/>
</dbReference>
<keyword evidence="3" id="KW-1185">Reference proteome</keyword>
<dbReference type="GO" id="GO:0006313">
    <property type="term" value="P:DNA transposition"/>
    <property type="evidence" value="ECO:0007669"/>
    <property type="project" value="InterPro"/>
</dbReference>
<dbReference type="GO" id="GO:0004803">
    <property type="term" value="F:transposase activity"/>
    <property type="evidence" value="ECO:0007669"/>
    <property type="project" value="InterPro"/>
</dbReference>
<dbReference type="Pfam" id="PF01609">
    <property type="entry name" value="DDE_Tnp_1"/>
    <property type="match status" value="1"/>
</dbReference>
<dbReference type="PANTHER" id="PTHR34614:SF2">
    <property type="entry name" value="TRANSPOSASE IS4-LIKE DOMAIN-CONTAINING PROTEIN"/>
    <property type="match status" value="1"/>
</dbReference>
<accession>A0A397R2W5</accession>
<comment type="caution">
    <text evidence="2">The sequence shown here is derived from an EMBL/GenBank/DDBJ whole genome shotgun (WGS) entry which is preliminary data.</text>
</comment>
<dbReference type="EMBL" id="QXEV01000041">
    <property type="protein sequence ID" value="RIA64761.1"/>
    <property type="molecule type" value="Genomic_DNA"/>
</dbReference>
<proteinExistence type="predicted"/>
<name>A0A397R2W5_9MOLU</name>
<reference evidence="2 3" key="1">
    <citation type="submission" date="2018-08" db="EMBL/GenBank/DDBJ databases">
        <title>Genomic Encyclopedia of Archaeal and Bacterial Type Strains, Phase II (KMG-II): from individual species to whole genera.</title>
        <authorList>
            <person name="Goeker M."/>
        </authorList>
    </citation>
    <scope>NUCLEOTIDE SEQUENCE [LARGE SCALE GENOMIC DNA]</scope>
    <source>
        <strain evidence="2 3">ATCC 27112</strain>
    </source>
</reference>
<dbReference type="OrthoDB" id="399623at2"/>
<dbReference type="AlphaFoldDB" id="A0A397R2W5"/>
<dbReference type="GO" id="GO:0003677">
    <property type="term" value="F:DNA binding"/>
    <property type="evidence" value="ECO:0007669"/>
    <property type="project" value="InterPro"/>
</dbReference>
<dbReference type="Proteomes" id="UP000266506">
    <property type="component" value="Unassembled WGS sequence"/>
</dbReference>
<dbReference type="NCBIfam" id="NF033559">
    <property type="entry name" value="transpos_IS1634"/>
    <property type="match status" value="1"/>
</dbReference>
<evidence type="ECO:0000259" key="1">
    <source>
        <dbReference type="Pfam" id="PF01609"/>
    </source>
</evidence>
<evidence type="ECO:0000313" key="2">
    <source>
        <dbReference type="EMBL" id="RIA64761.1"/>
    </source>
</evidence>
<dbReference type="InParanoid" id="A0A397R2W5"/>
<dbReference type="InterPro" id="IPR012337">
    <property type="entry name" value="RNaseH-like_sf"/>
</dbReference>
<feature type="domain" description="Transposase IS4-like" evidence="1">
    <location>
        <begin position="237"/>
        <end position="512"/>
    </location>
</feature>
<dbReference type="PANTHER" id="PTHR34614">
    <property type="match status" value="1"/>
</dbReference>